<evidence type="ECO:0000313" key="4">
    <source>
        <dbReference type="Proteomes" id="UP001597545"/>
    </source>
</evidence>
<reference evidence="4" key="1">
    <citation type="journal article" date="2019" name="Int. J. Syst. Evol. Microbiol.">
        <title>The Global Catalogue of Microorganisms (GCM) 10K type strain sequencing project: providing services to taxonomists for standard genome sequencing and annotation.</title>
        <authorList>
            <consortium name="The Broad Institute Genomics Platform"/>
            <consortium name="The Broad Institute Genome Sequencing Center for Infectious Disease"/>
            <person name="Wu L."/>
            <person name="Ma J."/>
        </authorList>
    </citation>
    <scope>NUCLEOTIDE SEQUENCE [LARGE SCALE GENOMIC DNA]</scope>
    <source>
        <strain evidence="4">KCTC 42662</strain>
    </source>
</reference>
<comment type="caution">
    <text evidence="3">The sequence shown here is derived from an EMBL/GenBank/DDBJ whole genome shotgun (WGS) entry which is preliminary data.</text>
</comment>
<dbReference type="Gene3D" id="3.30.360.10">
    <property type="entry name" value="Dihydrodipicolinate Reductase, domain 2"/>
    <property type="match status" value="1"/>
</dbReference>
<dbReference type="Proteomes" id="UP001597545">
    <property type="component" value="Unassembled WGS sequence"/>
</dbReference>
<dbReference type="Pfam" id="PF01408">
    <property type="entry name" value="GFO_IDH_MocA"/>
    <property type="match status" value="1"/>
</dbReference>
<dbReference type="EMBL" id="JBHULR010000015">
    <property type="protein sequence ID" value="MFD2549570.1"/>
    <property type="molecule type" value="Genomic_DNA"/>
</dbReference>
<sequence length="427" mass="47861">MDRKEFIRSAAILAGTPIYSKLTENNVSTNSLKVGLIGAHGMGWANLQAILKVDGVRCIAICDVDENVLDKRRSELQQQGIEVKTYIDYLELLKNKDIDALIVATPDHWHCLQLTDALKAGKHVYIEKPIGNSIAECRSMVRAVEQAKCMVQVGQWQRSQKHFTDAVEFVHTGKLGKVRLVKAWSYLGWKTPISIKPDMQVPPGVHYDKWLGPAQSRHFNPNRFHFEFRWFWDYAGGLLTDWGVHLLDYALLGMKATQPLSVMAAGGKFANPQGGAETPDTMTAVYEFDGFNIQWEHAIGISGGPYGRDHGVAFIGNNGTLVLDRRGWEVIPEKDRMEAVPFQKASDNGLENHMANFVTAIRKKDRSLLHAPIQAGGHIAILSQMGNIAFRTGKKLHWETEDQKFLEADANKFITPTYHNGYKLPLS</sequence>
<protein>
    <submittedName>
        <fullName evidence="3">Gfo/Idh/MocA family protein</fullName>
    </submittedName>
</protein>
<dbReference type="InterPro" id="IPR036291">
    <property type="entry name" value="NAD(P)-bd_dom_sf"/>
</dbReference>
<dbReference type="SUPFAM" id="SSF51735">
    <property type="entry name" value="NAD(P)-binding Rossmann-fold domains"/>
    <property type="match status" value="1"/>
</dbReference>
<dbReference type="Gene3D" id="3.40.50.720">
    <property type="entry name" value="NAD(P)-binding Rossmann-like Domain"/>
    <property type="match status" value="1"/>
</dbReference>
<organism evidence="3 4">
    <name type="scientific">Sphingobacterium suaedae</name>
    <dbReference type="NCBI Taxonomy" id="1686402"/>
    <lineage>
        <taxon>Bacteria</taxon>
        <taxon>Pseudomonadati</taxon>
        <taxon>Bacteroidota</taxon>
        <taxon>Sphingobacteriia</taxon>
        <taxon>Sphingobacteriales</taxon>
        <taxon>Sphingobacteriaceae</taxon>
        <taxon>Sphingobacterium</taxon>
    </lineage>
</organism>
<evidence type="ECO:0000313" key="3">
    <source>
        <dbReference type="EMBL" id="MFD2549570.1"/>
    </source>
</evidence>
<name>A0ABW5KMH6_9SPHI</name>
<accession>A0ABW5KMH6</accession>
<keyword evidence="4" id="KW-1185">Reference proteome</keyword>
<dbReference type="PANTHER" id="PTHR43818:SF5">
    <property type="entry name" value="OXIDOREDUCTASE FAMILY PROTEIN"/>
    <property type="match status" value="1"/>
</dbReference>
<evidence type="ECO:0000259" key="1">
    <source>
        <dbReference type="Pfam" id="PF01408"/>
    </source>
</evidence>
<dbReference type="SUPFAM" id="SSF55347">
    <property type="entry name" value="Glyceraldehyde-3-phosphate dehydrogenase-like, C-terminal domain"/>
    <property type="match status" value="1"/>
</dbReference>
<dbReference type="InterPro" id="IPR050463">
    <property type="entry name" value="Gfo/Idh/MocA_oxidrdct_glycsds"/>
</dbReference>
<gene>
    <name evidence="3" type="ORF">ACFSR5_18110</name>
</gene>
<feature type="domain" description="Gfo/Idh/MocA-like oxidoreductase N-terminal" evidence="1">
    <location>
        <begin position="32"/>
        <end position="154"/>
    </location>
</feature>
<dbReference type="PANTHER" id="PTHR43818">
    <property type="entry name" value="BCDNA.GH03377"/>
    <property type="match status" value="1"/>
</dbReference>
<dbReference type="InterPro" id="IPR000683">
    <property type="entry name" value="Gfo/Idh/MocA-like_OxRdtase_N"/>
</dbReference>
<dbReference type="RefSeq" id="WP_380905887.1">
    <property type="nucleotide sequence ID" value="NZ_JBHUEG010000012.1"/>
</dbReference>
<evidence type="ECO:0000259" key="2">
    <source>
        <dbReference type="Pfam" id="PF19051"/>
    </source>
</evidence>
<feature type="domain" description="Gfo/Idh/MocA-like oxidoreductase bacterial type C-terminal" evidence="2">
    <location>
        <begin position="189"/>
        <end position="421"/>
    </location>
</feature>
<dbReference type="InterPro" id="IPR043906">
    <property type="entry name" value="Gfo/Idh/MocA_OxRdtase_bact_C"/>
</dbReference>
<dbReference type="Pfam" id="PF19051">
    <property type="entry name" value="GFO_IDH_MocA_C2"/>
    <property type="match status" value="1"/>
</dbReference>
<proteinExistence type="predicted"/>